<evidence type="ECO:0000256" key="4">
    <source>
        <dbReference type="ARBA" id="ARBA00022655"/>
    </source>
</evidence>
<evidence type="ECO:0000256" key="7">
    <source>
        <dbReference type="ARBA" id="ARBA00048258"/>
    </source>
</evidence>
<gene>
    <name evidence="8" type="primary">panC</name>
    <name evidence="9" type="ORF">IL45_10520</name>
    <name evidence="10" type="ORF">LY02_00629</name>
</gene>
<dbReference type="NCBIfam" id="TIGR00018">
    <property type="entry name" value="panC"/>
    <property type="match status" value="1"/>
</dbReference>
<feature type="binding site" evidence="8">
    <location>
        <begin position="29"/>
        <end position="36"/>
    </location>
    <ligand>
        <name>ATP</name>
        <dbReference type="ChEBI" id="CHEBI:30616"/>
    </ligand>
</feature>
<evidence type="ECO:0000313" key="9">
    <source>
        <dbReference type="EMBL" id="KEZ92572.1"/>
    </source>
</evidence>
<comment type="miscellaneous">
    <text evidence="8">The reaction proceeds by a bi uni uni bi ping pong mechanism.</text>
</comment>
<evidence type="ECO:0000313" key="11">
    <source>
        <dbReference type="Proteomes" id="UP000028531"/>
    </source>
</evidence>
<name>A0A084JUD8_NONUL</name>
<dbReference type="GO" id="GO:0005524">
    <property type="term" value="F:ATP binding"/>
    <property type="evidence" value="ECO:0007669"/>
    <property type="project" value="UniProtKB-KW"/>
</dbReference>
<dbReference type="Pfam" id="PF02569">
    <property type="entry name" value="Pantoate_ligase"/>
    <property type="match status" value="1"/>
</dbReference>
<evidence type="ECO:0000313" key="10">
    <source>
        <dbReference type="EMBL" id="PRX15412.1"/>
    </source>
</evidence>
<comment type="similarity">
    <text evidence="2 8">Belongs to the pantothenate synthetase family.</text>
</comment>
<keyword evidence="12" id="KW-1185">Reference proteome</keyword>
<dbReference type="InterPro" id="IPR003721">
    <property type="entry name" value="Pantoate_ligase"/>
</dbReference>
<keyword evidence="8" id="KW-0963">Cytoplasm</keyword>
<feature type="binding site" evidence="8">
    <location>
        <position position="60"/>
    </location>
    <ligand>
        <name>(R)-pantoate</name>
        <dbReference type="ChEBI" id="CHEBI:15980"/>
    </ligand>
</feature>
<sequence>MVLQTHKELSSQIESLKNESLRIGFVPTMGALHAGHISLMQEAMKSNDVLVVSIFVNPTQFDNASDLSKYPRTVDNDIDLIYKHFDKSKVIIYTPHVEDIYGNSTVAKSYKYDGLEQVMEGANRPGHFDGVGTILEFLFQKVQPDHAYFGEKDFQQLQIVKKLVEKLHLPIQIIGCPIKREMNGLAMSSRNERLSPKARKEAIFIIQSLEKAKEHFKNHSINDTVEMVQKLYTENKNLELEYFTIASEETLVPVKRKYHKHTYRAFIVAHLEGVRLIDNMRLS</sequence>
<dbReference type="OrthoDB" id="9773087at2"/>
<keyword evidence="5 8" id="KW-0547">Nucleotide-binding</keyword>
<dbReference type="Gene3D" id="3.40.50.620">
    <property type="entry name" value="HUPs"/>
    <property type="match status" value="1"/>
</dbReference>
<proteinExistence type="inferred from homology"/>
<dbReference type="HAMAP" id="MF_00158">
    <property type="entry name" value="PanC"/>
    <property type="match status" value="1"/>
</dbReference>
<dbReference type="InterPro" id="IPR004821">
    <property type="entry name" value="Cyt_trans-like"/>
</dbReference>
<evidence type="ECO:0000256" key="2">
    <source>
        <dbReference type="ARBA" id="ARBA00009256"/>
    </source>
</evidence>
<evidence type="ECO:0000256" key="3">
    <source>
        <dbReference type="ARBA" id="ARBA00022598"/>
    </source>
</evidence>
<comment type="subunit">
    <text evidence="8">Homodimer.</text>
</comment>
<evidence type="ECO:0000256" key="6">
    <source>
        <dbReference type="ARBA" id="ARBA00022840"/>
    </source>
</evidence>
<dbReference type="PANTHER" id="PTHR21299">
    <property type="entry name" value="CYTIDYLATE KINASE/PANTOATE-BETA-ALANINE LIGASE"/>
    <property type="match status" value="1"/>
</dbReference>
<feature type="active site" description="Proton donor" evidence="8">
    <location>
        <position position="36"/>
    </location>
</feature>
<comment type="subcellular location">
    <subcellularLocation>
        <location evidence="8">Cytoplasm</location>
    </subcellularLocation>
</comment>
<keyword evidence="4 8" id="KW-0566">Pantothenate biosynthesis</keyword>
<dbReference type="PANTHER" id="PTHR21299:SF1">
    <property type="entry name" value="PANTOATE--BETA-ALANINE LIGASE"/>
    <property type="match status" value="1"/>
</dbReference>
<dbReference type="UniPathway" id="UPA00028">
    <property type="reaction ID" value="UER00005"/>
</dbReference>
<evidence type="ECO:0000313" key="12">
    <source>
        <dbReference type="Proteomes" id="UP000239997"/>
    </source>
</evidence>
<comment type="catalytic activity">
    <reaction evidence="7 8">
        <text>(R)-pantoate + beta-alanine + ATP = (R)-pantothenate + AMP + diphosphate + H(+)</text>
        <dbReference type="Rhea" id="RHEA:10912"/>
        <dbReference type="ChEBI" id="CHEBI:15378"/>
        <dbReference type="ChEBI" id="CHEBI:15980"/>
        <dbReference type="ChEBI" id="CHEBI:29032"/>
        <dbReference type="ChEBI" id="CHEBI:30616"/>
        <dbReference type="ChEBI" id="CHEBI:33019"/>
        <dbReference type="ChEBI" id="CHEBI:57966"/>
        <dbReference type="ChEBI" id="CHEBI:456215"/>
        <dbReference type="EC" id="6.3.2.1"/>
    </reaction>
</comment>
<dbReference type="Proteomes" id="UP000028531">
    <property type="component" value="Unassembled WGS sequence"/>
</dbReference>
<protein>
    <recommendedName>
        <fullName evidence="8">Pantothenate synthetase</fullName>
        <shortName evidence="8">PS</shortName>
        <ecNumber evidence="8">6.3.2.1</ecNumber>
    </recommendedName>
    <alternativeName>
        <fullName evidence="8">Pantoate--beta-alanine ligase</fullName>
    </alternativeName>
    <alternativeName>
        <fullName evidence="8">Pantoate-activating enzyme</fullName>
    </alternativeName>
</protein>
<dbReference type="EC" id="6.3.2.1" evidence="8"/>
<reference evidence="10 12" key="2">
    <citation type="submission" date="2018-03" db="EMBL/GenBank/DDBJ databases">
        <title>Genomic Encyclopedia of Archaeal and Bacterial Type Strains, Phase II (KMG-II): from individual species to whole genera.</title>
        <authorList>
            <person name="Goeker M."/>
        </authorList>
    </citation>
    <scope>NUCLEOTIDE SEQUENCE [LARGE SCALE GENOMIC DNA]</scope>
    <source>
        <strain evidence="10 12">DSM 22727</strain>
    </source>
</reference>
<dbReference type="GO" id="GO:0015940">
    <property type="term" value="P:pantothenate biosynthetic process"/>
    <property type="evidence" value="ECO:0007669"/>
    <property type="project" value="UniProtKB-UniRule"/>
</dbReference>
<feature type="binding site" evidence="8">
    <location>
        <position position="156"/>
    </location>
    <ligand>
        <name>(R)-pantoate</name>
        <dbReference type="ChEBI" id="CHEBI:15980"/>
    </ligand>
</feature>
<comment type="pathway">
    <text evidence="1 8">Cofactor biosynthesis; (R)-pantothenate biosynthesis; (R)-pantothenate from (R)-pantoate and beta-alanine: step 1/1.</text>
</comment>
<keyword evidence="6 8" id="KW-0067">ATP-binding</keyword>
<dbReference type="GO" id="GO:0004592">
    <property type="term" value="F:pantoate-beta-alanine ligase activity"/>
    <property type="evidence" value="ECO:0007669"/>
    <property type="project" value="UniProtKB-UniRule"/>
</dbReference>
<comment type="caution">
    <text evidence="8">Lacks conserved residue(s) required for the propagation of feature annotation.</text>
</comment>
<feature type="binding site" evidence="8">
    <location>
        <position position="60"/>
    </location>
    <ligand>
        <name>beta-alanine</name>
        <dbReference type="ChEBI" id="CHEBI:57966"/>
    </ligand>
</feature>
<dbReference type="GO" id="GO:0005829">
    <property type="term" value="C:cytosol"/>
    <property type="evidence" value="ECO:0007669"/>
    <property type="project" value="TreeGrafter"/>
</dbReference>
<dbReference type="SUPFAM" id="SSF52374">
    <property type="entry name" value="Nucleotidylyl transferase"/>
    <property type="match status" value="1"/>
</dbReference>
<feature type="binding site" evidence="8">
    <location>
        <begin position="150"/>
        <end position="153"/>
    </location>
    <ligand>
        <name>ATP</name>
        <dbReference type="ChEBI" id="CHEBI:30616"/>
    </ligand>
</feature>
<accession>A0A084JUD8</accession>
<evidence type="ECO:0000256" key="8">
    <source>
        <dbReference type="HAMAP-Rule" id="MF_00158"/>
    </source>
</evidence>
<dbReference type="AlphaFoldDB" id="A0A084JUD8"/>
<comment type="function">
    <text evidence="8">Catalyzes the condensation of pantoate with beta-alanine in an ATP-dependent reaction via a pantoyl-adenylate intermediate.</text>
</comment>
<evidence type="ECO:0000256" key="5">
    <source>
        <dbReference type="ARBA" id="ARBA00022741"/>
    </source>
</evidence>
<keyword evidence="3 8" id="KW-0436">Ligase</keyword>
<organism evidence="9 11">
    <name type="scientific">Nonlabens ulvanivorans</name>
    <name type="common">Persicivirga ulvanivorans</name>
    <dbReference type="NCBI Taxonomy" id="906888"/>
    <lineage>
        <taxon>Bacteria</taxon>
        <taxon>Pseudomonadati</taxon>
        <taxon>Bacteroidota</taxon>
        <taxon>Flavobacteriia</taxon>
        <taxon>Flavobacteriales</taxon>
        <taxon>Flavobacteriaceae</taxon>
        <taxon>Nonlabens</taxon>
    </lineage>
</organism>
<dbReference type="EMBL" id="JPJI01000032">
    <property type="protein sequence ID" value="KEZ92572.1"/>
    <property type="molecule type" value="Genomic_DNA"/>
</dbReference>
<dbReference type="EMBL" id="PVNA01000001">
    <property type="protein sequence ID" value="PRX15412.1"/>
    <property type="molecule type" value="Genomic_DNA"/>
</dbReference>
<dbReference type="RefSeq" id="WP_036583546.1">
    <property type="nucleotide sequence ID" value="NZ_CP138994.1"/>
</dbReference>
<reference evidence="9 11" key="1">
    <citation type="submission" date="2014-07" db="EMBL/GenBank/DDBJ databases">
        <title>Draft genome sequence of Nonlabens ulvanivorans, an ulvan degrading bacterium.</title>
        <authorList>
            <person name="Kopel M."/>
            <person name="Helbert W."/>
            <person name="Henrissat B."/>
            <person name="Doniger T."/>
            <person name="Banin E."/>
        </authorList>
    </citation>
    <scope>NUCLEOTIDE SEQUENCE [LARGE SCALE GENOMIC DNA]</scope>
    <source>
        <strain evidence="9 11">PLR</strain>
    </source>
</reference>
<dbReference type="InterPro" id="IPR014729">
    <property type="entry name" value="Rossmann-like_a/b/a_fold"/>
</dbReference>
<dbReference type="Proteomes" id="UP000239997">
    <property type="component" value="Unassembled WGS sequence"/>
</dbReference>
<feature type="binding site" evidence="8">
    <location>
        <begin position="187"/>
        <end position="190"/>
    </location>
    <ligand>
        <name>ATP</name>
        <dbReference type="ChEBI" id="CHEBI:30616"/>
    </ligand>
</feature>
<dbReference type="NCBIfam" id="TIGR00125">
    <property type="entry name" value="cyt_tran_rel"/>
    <property type="match status" value="1"/>
</dbReference>
<dbReference type="Gene3D" id="3.30.1300.10">
    <property type="entry name" value="Pantoate-beta-alanine ligase, C-terminal domain"/>
    <property type="match status" value="1"/>
</dbReference>
<dbReference type="InterPro" id="IPR042176">
    <property type="entry name" value="Pantoate_ligase_C"/>
</dbReference>
<comment type="caution">
    <text evidence="9">The sequence shown here is derived from an EMBL/GenBank/DDBJ whole genome shotgun (WGS) entry which is preliminary data.</text>
</comment>
<evidence type="ECO:0000256" key="1">
    <source>
        <dbReference type="ARBA" id="ARBA00004990"/>
    </source>
</evidence>